<keyword evidence="5 8" id="KW-0812">Transmembrane</keyword>
<dbReference type="STRING" id="1117707.VQ7734_00693"/>
<proteinExistence type="inferred from homology"/>
<feature type="transmembrane region" description="Helical" evidence="8">
    <location>
        <begin position="123"/>
        <end position="140"/>
    </location>
</feature>
<comment type="subcellular location">
    <subcellularLocation>
        <location evidence="1">Cell membrane</location>
        <topology evidence="1">Multi-pass membrane protein</topology>
    </subcellularLocation>
</comment>
<keyword evidence="4" id="KW-1003">Cell membrane</keyword>
<evidence type="ECO:0000256" key="1">
    <source>
        <dbReference type="ARBA" id="ARBA00004651"/>
    </source>
</evidence>
<dbReference type="GO" id="GO:0022857">
    <property type="term" value="F:transmembrane transporter activity"/>
    <property type="evidence" value="ECO:0007669"/>
    <property type="project" value="InterPro"/>
</dbReference>
<dbReference type="RefSeq" id="WP_073579881.1">
    <property type="nucleotide sequence ID" value="NZ_AP024898.1"/>
</dbReference>
<dbReference type="OrthoDB" id="9055647at2"/>
<dbReference type="PANTHER" id="PTHR30472:SF24">
    <property type="entry name" value="FERRIC ENTEROBACTIN TRANSPORT SYSTEM PERMEASE PROTEIN FEPG"/>
    <property type="match status" value="1"/>
</dbReference>
<name>A0A1M7YQR1_9VIBR</name>
<feature type="transmembrane region" description="Helical" evidence="8">
    <location>
        <begin position="178"/>
        <end position="198"/>
    </location>
</feature>
<evidence type="ECO:0000256" key="8">
    <source>
        <dbReference type="SAM" id="Phobius"/>
    </source>
</evidence>
<protein>
    <submittedName>
        <fullName evidence="9">Ferric enterobactin transport system permease protein FepG</fullName>
    </submittedName>
</protein>
<sequence length="359" mass="37863">METVTTVTQAESAARQAGLSRAVWRYGPYSIVYSRRELLVGALLFGLLCLMGMYATTVGKFPVSLTQVFDILGGAPDLRIQERVLFHIRMPRIVTAIFAGCALGASGAIFQSVSRNVLGSPDIIGFTSGAATGALIQIVLFSAGTIAVALAAMTGGIVTAAVVYLLSFKSGSVGYYRLILTGIGVGAVLTALNGLLLVKGNIDDALTANLWLSGSLHARNWTHALPVMIGVLVLLPLMKWLARPLMMIGMGDEMAKQLGIRIERVRLVMMLFAVILAALATGAAGPVAFIALAAPQLAARLRRSGNLPVFSAALMGGVLLLAADLLTQLIPLDLTIPIGRMTGIVGGIYLLWLLNQKHK</sequence>
<dbReference type="SUPFAM" id="SSF81345">
    <property type="entry name" value="ABC transporter involved in vitamin B12 uptake, BtuC"/>
    <property type="match status" value="1"/>
</dbReference>
<evidence type="ECO:0000256" key="4">
    <source>
        <dbReference type="ARBA" id="ARBA00022475"/>
    </source>
</evidence>
<dbReference type="Gene3D" id="1.10.3470.10">
    <property type="entry name" value="ABC transporter involved in vitamin B12 uptake, BtuC"/>
    <property type="match status" value="1"/>
</dbReference>
<accession>A0A1M7YQR1</accession>
<evidence type="ECO:0000313" key="10">
    <source>
        <dbReference type="Proteomes" id="UP000184600"/>
    </source>
</evidence>
<keyword evidence="10" id="KW-1185">Reference proteome</keyword>
<comment type="similarity">
    <text evidence="2">Belongs to the binding-protein-dependent transport system permease family. FecCD subfamily.</text>
</comment>
<evidence type="ECO:0000313" key="9">
    <source>
        <dbReference type="EMBL" id="SHO54974.1"/>
    </source>
</evidence>
<organism evidence="9 10">
    <name type="scientific">Vibrio quintilis</name>
    <dbReference type="NCBI Taxonomy" id="1117707"/>
    <lineage>
        <taxon>Bacteria</taxon>
        <taxon>Pseudomonadati</taxon>
        <taxon>Pseudomonadota</taxon>
        <taxon>Gammaproteobacteria</taxon>
        <taxon>Vibrionales</taxon>
        <taxon>Vibrionaceae</taxon>
        <taxon>Vibrio</taxon>
    </lineage>
</organism>
<dbReference type="GO" id="GO:0033214">
    <property type="term" value="P:siderophore-iron import into cell"/>
    <property type="evidence" value="ECO:0007669"/>
    <property type="project" value="TreeGrafter"/>
</dbReference>
<evidence type="ECO:0000256" key="6">
    <source>
        <dbReference type="ARBA" id="ARBA00022989"/>
    </source>
</evidence>
<dbReference type="Pfam" id="PF01032">
    <property type="entry name" value="FecCD"/>
    <property type="match status" value="1"/>
</dbReference>
<dbReference type="EMBL" id="FRFG01000010">
    <property type="protein sequence ID" value="SHO54974.1"/>
    <property type="molecule type" value="Genomic_DNA"/>
</dbReference>
<feature type="transmembrane region" description="Helical" evidence="8">
    <location>
        <begin position="306"/>
        <end position="326"/>
    </location>
</feature>
<dbReference type="PANTHER" id="PTHR30472">
    <property type="entry name" value="FERRIC ENTEROBACTIN TRANSPORT SYSTEM PERMEASE PROTEIN"/>
    <property type="match status" value="1"/>
</dbReference>
<evidence type="ECO:0000256" key="3">
    <source>
        <dbReference type="ARBA" id="ARBA00022448"/>
    </source>
</evidence>
<feature type="transmembrane region" description="Helical" evidence="8">
    <location>
        <begin position="338"/>
        <end position="354"/>
    </location>
</feature>
<evidence type="ECO:0000256" key="7">
    <source>
        <dbReference type="ARBA" id="ARBA00023136"/>
    </source>
</evidence>
<keyword evidence="7 8" id="KW-0472">Membrane</keyword>
<feature type="transmembrane region" description="Helical" evidence="8">
    <location>
        <begin position="38"/>
        <end position="56"/>
    </location>
</feature>
<dbReference type="AlphaFoldDB" id="A0A1M7YQR1"/>
<dbReference type="GO" id="GO:0005886">
    <property type="term" value="C:plasma membrane"/>
    <property type="evidence" value="ECO:0007669"/>
    <property type="project" value="UniProtKB-SubCell"/>
</dbReference>
<feature type="transmembrane region" description="Helical" evidence="8">
    <location>
        <begin position="267"/>
        <end position="294"/>
    </location>
</feature>
<feature type="transmembrane region" description="Helical" evidence="8">
    <location>
        <begin position="146"/>
        <end position="166"/>
    </location>
</feature>
<keyword evidence="6 8" id="KW-1133">Transmembrane helix</keyword>
<dbReference type="InterPro" id="IPR000522">
    <property type="entry name" value="ABC_transptr_permease_BtuC"/>
</dbReference>
<keyword evidence="3" id="KW-0813">Transport</keyword>
<dbReference type="InterPro" id="IPR037294">
    <property type="entry name" value="ABC_BtuC-like"/>
</dbReference>
<evidence type="ECO:0000256" key="2">
    <source>
        <dbReference type="ARBA" id="ARBA00007935"/>
    </source>
</evidence>
<dbReference type="Proteomes" id="UP000184600">
    <property type="component" value="Unassembled WGS sequence"/>
</dbReference>
<evidence type="ECO:0000256" key="5">
    <source>
        <dbReference type="ARBA" id="ARBA00022692"/>
    </source>
</evidence>
<feature type="transmembrane region" description="Helical" evidence="8">
    <location>
        <begin position="218"/>
        <end position="238"/>
    </location>
</feature>
<feature type="transmembrane region" description="Helical" evidence="8">
    <location>
        <begin position="93"/>
        <end position="111"/>
    </location>
</feature>
<dbReference type="CDD" id="cd06550">
    <property type="entry name" value="TM_ABC_iron-siderophores_like"/>
    <property type="match status" value="1"/>
</dbReference>
<gene>
    <name evidence="9" type="primary">fepG_1</name>
    <name evidence="9" type="ORF">VQ7734_00693</name>
</gene>
<reference evidence="10" key="1">
    <citation type="submission" date="2016-12" db="EMBL/GenBank/DDBJ databases">
        <authorList>
            <person name="Rodrigo-Torres L."/>
            <person name="Arahal R.D."/>
            <person name="Lucena T."/>
        </authorList>
    </citation>
    <scope>NUCLEOTIDE SEQUENCE [LARGE SCALE GENOMIC DNA]</scope>
</reference>